<protein>
    <submittedName>
        <fullName evidence="1">Uncharacterized protein</fullName>
    </submittedName>
</protein>
<keyword evidence="2" id="KW-1185">Reference proteome</keyword>
<reference evidence="1" key="2">
    <citation type="submission" date="2020-09" db="EMBL/GenBank/DDBJ databases">
        <authorList>
            <person name="Sun Q."/>
            <person name="Ohkuma M."/>
        </authorList>
    </citation>
    <scope>NUCLEOTIDE SEQUENCE</scope>
    <source>
        <strain evidence="1">JCM 4956</strain>
    </source>
</reference>
<dbReference type="RefSeq" id="WP_190035207.1">
    <property type="nucleotide sequence ID" value="NZ_BMWD01000006.1"/>
</dbReference>
<organism evidence="1 2">
    <name type="scientific">Streptomyces fructofermentans</name>
    <dbReference type="NCBI Taxonomy" id="152141"/>
    <lineage>
        <taxon>Bacteria</taxon>
        <taxon>Bacillati</taxon>
        <taxon>Actinomycetota</taxon>
        <taxon>Actinomycetes</taxon>
        <taxon>Kitasatosporales</taxon>
        <taxon>Streptomycetaceae</taxon>
        <taxon>Streptomyces</taxon>
    </lineage>
</organism>
<evidence type="ECO:0000313" key="2">
    <source>
        <dbReference type="Proteomes" id="UP000645555"/>
    </source>
</evidence>
<proteinExistence type="predicted"/>
<accession>A0A918K848</accession>
<evidence type="ECO:0000313" key="1">
    <source>
        <dbReference type="EMBL" id="GGX54167.1"/>
    </source>
</evidence>
<dbReference type="AlphaFoldDB" id="A0A918K848"/>
<name>A0A918K848_9ACTN</name>
<dbReference type="Proteomes" id="UP000645555">
    <property type="component" value="Unassembled WGS sequence"/>
</dbReference>
<sequence>MSTPPTTGQLLVDAVSALGVTRRRLLAVALTERRDRHVAFGDPVTAEFFNALAVLVADVTDGENRVLRRTENDLNAPPSA</sequence>
<dbReference type="EMBL" id="BMWD01000006">
    <property type="protein sequence ID" value="GGX54167.1"/>
    <property type="molecule type" value="Genomic_DNA"/>
</dbReference>
<reference evidence="1" key="1">
    <citation type="journal article" date="2014" name="Int. J. Syst. Evol. Microbiol.">
        <title>Complete genome sequence of Corynebacterium casei LMG S-19264T (=DSM 44701T), isolated from a smear-ripened cheese.</title>
        <authorList>
            <consortium name="US DOE Joint Genome Institute (JGI-PGF)"/>
            <person name="Walter F."/>
            <person name="Albersmeier A."/>
            <person name="Kalinowski J."/>
            <person name="Ruckert C."/>
        </authorList>
    </citation>
    <scope>NUCLEOTIDE SEQUENCE</scope>
    <source>
        <strain evidence="1">JCM 4956</strain>
    </source>
</reference>
<gene>
    <name evidence="1" type="ORF">GCM10010515_21730</name>
</gene>
<comment type="caution">
    <text evidence="1">The sequence shown here is derived from an EMBL/GenBank/DDBJ whole genome shotgun (WGS) entry which is preliminary data.</text>
</comment>